<protein>
    <submittedName>
        <fullName evidence="1">Uncharacterized protein</fullName>
    </submittedName>
</protein>
<accession>A0AA36AT41</accession>
<proteinExistence type="predicted"/>
<keyword evidence="2" id="KW-1185">Reference proteome</keyword>
<dbReference type="EMBL" id="OX597817">
    <property type="protein sequence ID" value="CAI9721168.1"/>
    <property type="molecule type" value="Genomic_DNA"/>
</dbReference>
<evidence type="ECO:0000313" key="1">
    <source>
        <dbReference type="EMBL" id="CAI9721168.1"/>
    </source>
</evidence>
<gene>
    <name evidence="1" type="ORF">OCTVUL_1B003393</name>
</gene>
<sequence length="91" mass="10381">MKDWTASGLIFTNERSEVHTSKVLIRYLPSHIRFSLIICDLPNPSGTNQCQRLLNLNTSKAVINASVITYVLQFEDLYLQVFSFVELASFL</sequence>
<organism evidence="1 2">
    <name type="scientific">Octopus vulgaris</name>
    <name type="common">Common octopus</name>
    <dbReference type="NCBI Taxonomy" id="6645"/>
    <lineage>
        <taxon>Eukaryota</taxon>
        <taxon>Metazoa</taxon>
        <taxon>Spiralia</taxon>
        <taxon>Lophotrochozoa</taxon>
        <taxon>Mollusca</taxon>
        <taxon>Cephalopoda</taxon>
        <taxon>Coleoidea</taxon>
        <taxon>Octopodiformes</taxon>
        <taxon>Octopoda</taxon>
        <taxon>Incirrata</taxon>
        <taxon>Octopodidae</taxon>
        <taxon>Octopus</taxon>
    </lineage>
</organism>
<dbReference type="Proteomes" id="UP001162480">
    <property type="component" value="Chromosome 4"/>
</dbReference>
<dbReference type="AlphaFoldDB" id="A0AA36AT41"/>
<evidence type="ECO:0000313" key="2">
    <source>
        <dbReference type="Proteomes" id="UP001162480"/>
    </source>
</evidence>
<name>A0AA36AT41_OCTVU</name>
<reference evidence="1" key="1">
    <citation type="submission" date="2023-08" db="EMBL/GenBank/DDBJ databases">
        <authorList>
            <person name="Alioto T."/>
            <person name="Alioto T."/>
            <person name="Gomez Garrido J."/>
        </authorList>
    </citation>
    <scope>NUCLEOTIDE SEQUENCE</scope>
</reference>